<protein>
    <recommendedName>
        <fullName evidence="7">Phosphatidylglycerol--prolipoprotein diacylglyceryl transferase</fullName>
        <ecNumber evidence="7">2.5.1.145</ecNumber>
    </recommendedName>
</protein>
<comment type="catalytic activity">
    <reaction evidence="7">
        <text>L-cysteinyl-[prolipoprotein] + a 1,2-diacyl-sn-glycero-3-phospho-(1'-sn-glycerol) = an S-1,2-diacyl-sn-glyceryl-L-cysteinyl-[prolipoprotein] + sn-glycerol 1-phosphate + H(+)</text>
        <dbReference type="Rhea" id="RHEA:56712"/>
        <dbReference type="Rhea" id="RHEA-COMP:14679"/>
        <dbReference type="Rhea" id="RHEA-COMP:14680"/>
        <dbReference type="ChEBI" id="CHEBI:15378"/>
        <dbReference type="ChEBI" id="CHEBI:29950"/>
        <dbReference type="ChEBI" id="CHEBI:57685"/>
        <dbReference type="ChEBI" id="CHEBI:64716"/>
        <dbReference type="ChEBI" id="CHEBI:140658"/>
        <dbReference type="EC" id="2.5.1.145"/>
    </reaction>
</comment>
<dbReference type="InterPro" id="IPR001640">
    <property type="entry name" value="Lgt"/>
</dbReference>
<dbReference type="PANTHER" id="PTHR30589">
    <property type="entry name" value="PROLIPOPROTEIN DIACYLGLYCERYL TRANSFERASE"/>
    <property type="match status" value="1"/>
</dbReference>
<comment type="subcellular location">
    <subcellularLocation>
        <location evidence="7">Cell membrane</location>
        <topology evidence="7">Multi-pass membrane protein</topology>
    </subcellularLocation>
</comment>
<dbReference type="AlphaFoldDB" id="A0A8I0G6I5"/>
<dbReference type="PANTHER" id="PTHR30589:SF0">
    <property type="entry name" value="PHOSPHATIDYLGLYCEROL--PROLIPOPROTEIN DIACYLGLYCERYL TRANSFERASE"/>
    <property type="match status" value="1"/>
</dbReference>
<feature type="transmembrane region" description="Helical" evidence="7">
    <location>
        <begin position="235"/>
        <end position="257"/>
    </location>
</feature>
<dbReference type="Pfam" id="PF01790">
    <property type="entry name" value="LGT"/>
    <property type="match status" value="1"/>
</dbReference>
<dbReference type="NCBIfam" id="TIGR00544">
    <property type="entry name" value="lgt"/>
    <property type="match status" value="1"/>
</dbReference>
<evidence type="ECO:0000256" key="2">
    <source>
        <dbReference type="ARBA" id="ARBA00022475"/>
    </source>
</evidence>
<dbReference type="PROSITE" id="PS01311">
    <property type="entry name" value="LGT"/>
    <property type="match status" value="1"/>
</dbReference>
<keyword evidence="4 7" id="KW-0812">Transmembrane</keyword>
<sequence length="286" mass="30838">MRPGAIPSPGFSTFSLGPLTIHMYGIVILLGVIVAVVIAHRRYRDRGGDPNLVLDAAIVAVPAGIIGGRIYHVVTSYENYIGPGRHLGDALKIWNGGLGIWGAVALGALGAYLVVRRKARFGPFADALAPGLACAQAIGRLGNWFNQELFGAPTELAWGLRVDPAHLPAGYAPGTLFHPTFLYELLWNLALAAVLIGLERRRRLASGQVWWLYVAGYCLGRVWIEALRIDTANHILGLRLNMWTCLIIFALAAVAASRAGRANHPARIGADERAGEQREQGQTAQN</sequence>
<dbReference type="GO" id="GO:0008961">
    <property type="term" value="F:phosphatidylglycerol-prolipoprotein diacylglyceryl transferase activity"/>
    <property type="evidence" value="ECO:0007669"/>
    <property type="project" value="UniProtKB-UniRule"/>
</dbReference>
<feature type="transmembrane region" description="Helical" evidence="7">
    <location>
        <begin position="21"/>
        <end position="40"/>
    </location>
</feature>
<evidence type="ECO:0000256" key="1">
    <source>
        <dbReference type="ARBA" id="ARBA00007150"/>
    </source>
</evidence>
<dbReference type="GO" id="GO:0042158">
    <property type="term" value="P:lipoprotein biosynthetic process"/>
    <property type="evidence" value="ECO:0007669"/>
    <property type="project" value="UniProtKB-UniRule"/>
</dbReference>
<comment type="similarity">
    <text evidence="1 7">Belongs to the Lgt family.</text>
</comment>
<keyword evidence="8" id="KW-0449">Lipoprotein</keyword>
<evidence type="ECO:0000256" key="3">
    <source>
        <dbReference type="ARBA" id="ARBA00022679"/>
    </source>
</evidence>
<evidence type="ECO:0000256" key="6">
    <source>
        <dbReference type="ARBA" id="ARBA00023136"/>
    </source>
</evidence>
<keyword evidence="6 7" id="KW-0472">Membrane</keyword>
<feature type="transmembrane region" description="Helical" evidence="7">
    <location>
        <begin position="210"/>
        <end position="229"/>
    </location>
</feature>
<dbReference type="Proteomes" id="UP000627538">
    <property type="component" value="Unassembled WGS sequence"/>
</dbReference>
<dbReference type="GO" id="GO:0005886">
    <property type="term" value="C:plasma membrane"/>
    <property type="evidence" value="ECO:0007669"/>
    <property type="project" value="UniProtKB-SubCell"/>
</dbReference>
<keyword evidence="3 7" id="KW-0808">Transferase</keyword>
<feature type="binding site" evidence="7">
    <location>
        <position position="140"/>
    </location>
    <ligand>
        <name>a 1,2-diacyl-sn-glycero-3-phospho-(1'-sn-glycerol)</name>
        <dbReference type="ChEBI" id="CHEBI:64716"/>
    </ligand>
</feature>
<evidence type="ECO:0000256" key="7">
    <source>
        <dbReference type="HAMAP-Rule" id="MF_01147"/>
    </source>
</evidence>
<reference evidence="8 9" key="1">
    <citation type="submission" date="2020-08" db="EMBL/GenBank/DDBJ databases">
        <title>Winkia gen. nov., sp. nov., isolated from faeces of the Anser albifrons in China.</title>
        <authorList>
            <person name="Liu Q."/>
        </authorList>
    </citation>
    <scope>NUCLEOTIDE SEQUENCE [LARGE SCALE GENOMIC DNA]</scope>
    <source>
        <strain evidence="8 9">C62</strain>
    </source>
</reference>
<comment type="caution">
    <text evidence="8">The sequence shown here is derived from an EMBL/GenBank/DDBJ whole genome shotgun (WGS) entry which is preliminary data.</text>
</comment>
<keyword evidence="5 7" id="KW-1133">Transmembrane helix</keyword>
<keyword evidence="2 7" id="KW-1003">Cell membrane</keyword>
<proteinExistence type="inferred from homology"/>
<accession>A0A8I0G6I5</accession>
<dbReference type="UniPathway" id="UPA00664"/>
<feature type="transmembrane region" description="Helical" evidence="7">
    <location>
        <begin position="52"/>
        <end position="73"/>
    </location>
</feature>
<name>A0A8I0G6I5_9ACTO</name>
<dbReference type="EC" id="2.5.1.145" evidence="7"/>
<keyword evidence="8" id="KW-0328">Glycosyltransferase</keyword>
<comment type="function">
    <text evidence="7">Catalyzes the transfer of the diacylglyceryl group from phosphatidylglycerol to the sulfhydryl group of the N-terminal cysteine of a prolipoprotein, the first step in the formation of mature lipoproteins.</text>
</comment>
<organism evidence="8 9">
    <name type="scientific">Nanchangia anserum</name>
    <dbReference type="NCBI Taxonomy" id="2692125"/>
    <lineage>
        <taxon>Bacteria</taxon>
        <taxon>Bacillati</taxon>
        <taxon>Actinomycetota</taxon>
        <taxon>Actinomycetes</taxon>
        <taxon>Actinomycetales</taxon>
        <taxon>Actinomycetaceae</taxon>
        <taxon>Nanchangia</taxon>
    </lineage>
</organism>
<dbReference type="RefSeq" id="WP_191070806.1">
    <property type="nucleotide sequence ID" value="NZ_CP060506.1"/>
</dbReference>
<dbReference type="EMBL" id="JACRUO010000001">
    <property type="protein sequence ID" value="MBD3688695.1"/>
    <property type="molecule type" value="Genomic_DNA"/>
</dbReference>
<gene>
    <name evidence="7" type="primary">lgt</name>
    <name evidence="8" type="ORF">H8R10_00335</name>
</gene>
<keyword evidence="9" id="KW-1185">Reference proteome</keyword>
<evidence type="ECO:0000256" key="5">
    <source>
        <dbReference type="ARBA" id="ARBA00022989"/>
    </source>
</evidence>
<feature type="transmembrane region" description="Helical" evidence="7">
    <location>
        <begin position="93"/>
        <end position="115"/>
    </location>
</feature>
<dbReference type="HAMAP" id="MF_01147">
    <property type="entry name" value="Lgt"/>
    <property type="match status" value="1"/>
</dbReference>
<evidence type="ECO:0000313" key="9">
    <source>
        <dbReference type="Proteomes" id="UP000627538"/>
    </source>
</evidence>
<comment type="pathway">
    <text evidence="7">Protein modification; lipoprotein biosynthesis (diacylglyceryl transfer).</text>
</comment>
<evidence type="ECO:0000256" key="4">
    <source>
        <dbReference type="ARBA" id="ARBA00022692"/>
    </source>
</evidence>
<evidence type="ECO:0000313" key="8">
    <source>
        <dbReference type="EMBL" id="MBD3688695.1"/>
    </source>
</evidence>